<keyword evidence="3" id="KW-1003">Cell membrane</keyword>
<keyword evidence="12" id="KW-1185">Reference proteome</keyword>
<dbReference type="InterPro" id="IPR012902">
    <property type="entry name" value="N_methyl_site"/>
</dbReference>
<reference evidence="12" key="1">
    <citation type="submission" date="2016-10" db="EMBL/GenBank/DDBJ databases">
        <authorList>
            <person name="Varghese N."/>
            <person name="Submissions S."/>
        </authorList>
    </citation>
    <scope>NUCLEOTIDE SEQUENCE [LARGE SCALE GENOMIC DNA]</scope>
    <source>
        <strain evidence="12">DSM 26382</strain>
    </source>
</reference>
<keyword evidence="7" id="KW-1133">Transmembrane helix</keyword>
<name>A0A1G6RW20_9GAMM</name>
<keyword evidence="4" id="KW-0488">Methylation</keyword>
<keyword evidence="6" id="KW-0812">Transmembrane</keyword>
<evidence type="ECO:0000256" key="2">
    <source>
        <dbReference type="ARBA" id="ARBA00021549"/>
    </source>
</evidence>
<dbReference type="Pfam" id="PF12019">
    <property type="entry name" value="GspH"/>
    <property type="match status" value="1"/>
</dbReference>
<organism evidence="11 12">
    <name type="scientific">Ectopseudomonas chengduensis</name>
    <dbReference type="NCBI Taxonomy" id="489632"/>
    <lineage>
        <taxon>Bacteria</taxon>
        <taxon>Pseudomonadati</taxon>
        <taxon>Pseudomonadota</taxon>
        <taxon>Gammaproteobacteria</taxon>
        <taxon>Pseudomonadales</taxon>
        <taxon>Pseudomonadaceae</taxon>
        <taxon>Ectopseudomonas</taxon>
    </lineage>
</organism>
<dbReference type="AlphaFoldDB" id="A0A1G6RW20"/>
<evidence type="ECO:0000256" key="5">
    <source>
        <dbReference type="ARBA" id="ARBA00022519"/>
    </source>
</evidence>
<proteinExistence type="inferred from homology"/>
<evidence type="ECO:0000256" key="6">
    <source>
        <dbReference type="ARBA" id="ARBA00022692"/>
    </source>
</evidence>
<evidence type="ECO:0000313" key="12">
    <source>
        <dbReference type="Proteomes" id="UP000199467"/>
    </source>
</evidence>
<evidence type="ECO:0000256" key="8">
    <source>
        <dbReference type="ARBA" id="ARBA00023136"/>
    </source>
</evidence>
<dbReference type="InterPro" id="IPR022346">
    <property type="entry name" value="T2SS_GspH"/>
</dbReference>
<evidence type="ECO:0000256" key="9">
    <source>
        <dbReference type="ARBA" id="ARBA00025772"/>
    </source>
</evidence>
<dbReference type="Proteomes" id="UP000199467">
    <property type="component" value="Unassembled WGS sequence"/>
</dbReference>
<evidence type="ECO:0000256" key="3">
    <source>
        <dbReference type="ARBA" id="ARBA00022475"/>
    </source>
</evidence>
<evidence type="ECO:0000313" key="11">
    <source>
        <dbReference type="EMBL" id="SDD08631.1"/>
    </source>
</evidence>
<dbReference type="GO" id="GO:0015627">
    <property type="term" value="C:type II protein secretion system complex"/>
    <property type="evidence" value="ECO:0007669"/>
    <property type="project" value="InterPro"/>
</dbReference>
<evidence type="ECO:0000256" key="4">
    <source>
        <dbReference type="ARBA" id="ARBA00022481"/>
    </source>
</evidence>
<dbReference type="SUPFAM" id="SSF54523">
    <property type="entry name" value="Pili subunits"/>
    <property type="match status" value="1"/>
</dbReference>
<gene>
    <name evidence="11" type="ORF">SAMN05216576_110154</name>
</gene>
<dbReference type="Gene3D" id="3.55.40.10">
    <property type="entry name" value="minor pseudopilin epsh domain"/>
    <property type="match status" value="1"/>
</dbReference>
<evidence type="ECO:0000256" key="1">
    <source>
        <dbReference type="ARBA" id="ARBA00004377"/>
    </source>
</evidence>
<comment type="subcellular location">
    <subcellularLocation>
        <location evidence="1">Cell inner membrane</location>
        <topology evidence="1">Single-pass membrane protein</topology>
    </subcellularLocation>
</comment>
<accession>A0A1G6RW20</accession>
<comment type="similarity">
    <text evidence="9">Belongs to the GSP H family.</text>
</comment>
<dbReference type="GO" id="GO:0015628">
    <property type="term" value="P:protein secretion by the type II secretion system"/>
    <property type="evidence" value="ECO:0007669"/>
    <property type="project" value="InterPro"/>
</dbReference>
<evidence type="ECO:0000256" key="7">
    <source>
        <dbReference type="ARBA" id="ARBA00022989"/>
    </source>
</evidence>
<dbReference type="RefSeq" id="WP_090336972.1">
    <property type="nucleotide sequence ID" value="NZ_FMZQ01000010.1"/>
</dbReference>
<keyword evidence="5" id="KW-0997">Cell inner membrane</keyword>
<dbReference type="Pfam" id="PF07963">
    <property type="entry name" value="N_methyl"/>
    <property type="match status" value="1"/>
</dbReference>
<keyword evidence="8" id="KW-0472">Membrane</keyword>
<sequence length="178" mass="19177">MNRSNGAAGFSLIELLIVLILLSIMASVAMPSFTNLIQSNRVQSASDELYGLMQYAKNEAVMRNRVVTLENISGSDGRWDQQIRIYVSGDQGTNRAFNASVDEELREHTGFNQANLTASGSAGVQKWLSFRPNGTLDVTGNPVIVLCQDGNTGNARSIALQPSGRITQPATTPTDCTP</sequence>
<protein>
    <recommendedName>
        <fullName evidence="2">Type II secretion system protein H</fullName>
    </recommendedName>
    <alternativeName>
        <fullName evidence="10">General secretion pathway protein H</fullName>
    </alternativeName>
</protein>
<evidence type="ECO:0000256" key="10">
    <source>
        <dbReference type="ARBA" id="ARBA00030775"/>
    </source>
</evidence>
<dbReference type="InterPro" id="IPR045584">
    <property type="entry name" value="Pilin-like"/>
</dbReference>
<dbReference type="PROSITE" id="PS00409">
    <property type="entry name" value="PROKAR_NTER_METHYL"/>
    <property type="match status" value="1"/>
</dbReference>
<dbReference type="EMBL" id="FMZQ01000010">
    <property type="protein sequence ID" value="SDD08631.1"/>
    <property type="molecule type" value="Genomic_DNA"/>
</dbReference>
<dbReference type="NCBIfam" id="TIGR02532">
    <property type="entry name" value="IV_pilin_GFxxxE"/>
    <property type="match status" value="1"/>
</dbReference>
<dbReference type="GO" id="GO:0005886">
    <property type="term" value="C:plasma membrane"/>
    <property type="evidence" value="ECO:0007669"/>
    <property type="project" value="UniProtKB-SubCell"/>
</dbReference>